<name>A0A7R9J7M2_TIMCA</name>
<dbReference type="AlphaFoldDB" id="A0A7R9J7M2"/>
<reference evidence="1" key="1">
    <citation type="submission" date="2020-11" db="EMBL/GenBank/DDBJ databases">
        <authorList>
            <person name="Tran Van P."/>
        </authorList>
    </citation>
    <scope>NUCLEOTIDE SEQUENCE</scope>
</reference>
<dbReference type="EMBL" id="OE181647">
    <property type="protein sequence ID" value="CAD7573481.1"/>
    <property type="molecule type" value="Genomic_DNA"/>
</dbReference>
<organism evidence="1">
    <name type="scientific">Timema californicum</name>
    <name type="common">California timema</name>
    <name type="synonym">Walking stick</name>
    <dbReference type="NCBI Taxonomy" id="61474"/>
    <lineage>
        <taxon>Eukaryota</taxon>
        <taxon>Metazoa</taxon>
        <taxon>Ecdysozoa</taxon>
        <taxon>Arthropoda</taxon>
        <taxon>Hexapoda</taxon>
        <taxon>Insecta</taxon>
        <taxon>Pterygota</taxon>
        <taxon>Neoptera</taxon>
        <taxon>Polyneoptera</taxon>
        <taxon>Phasmatodea</taxon>
        <taxon>Timematodea</taxon>
        <taxon>Timematoidea</taxon>
        <taxon>Timematidae</taxon>
        <taxon>Timema</taxon>
    </lineage>
</organism>
<accession>A0A7R9J7M2</accession>
<gene>
    <name evidence="1" type="ORF">TCMB3V08_LOCUS6119</name>
</gene>
<sequence>MGSPVKHRTKVTPERRDDVLLASLISRTWEGCINILGDNLNGFIHLSSFLPMQLAREYGMATNLAPPFENRVQATDSHLKVKCRPSEQAKGDTCQLEIEPHQPSSLPQLANEIVPAFAPGECHVFCVSQNSTVPAVTMGKHFPLNADKTNMFSWPVLKKNTGIFEQQGYSCLS</sequence>
<proteinExistence type="predicted"/>
<protein>
    <submittedName>
        <fullName evidence="1">(California timema) hypothetical protein</fullName>
    </submittedName>
</protein>
<evidence type="ECO:0000313" key="1">
    <source>
        <dbReference type="EMBL" id="CAD7573481.1"/>
    </source>
</evidence>